<evidence type="ECO:0000256" key="1">
    <source>
        <dbReference type="ARBA" id="ARBA00023015"/>
    </source>
</evidence>
<proteinExistence type="predicted"/>
<dbReference type="AlphaFoldDB" id="A0A927BYG2"/>
<dbReference type="InterPro" id="IPR018060">
    <property type="entry name" value="HTH_AraC"/>
</dbReference>
<evidence type="ECO:0000313" key="5">
    <source>
        <dbReference type="EMBL" id="MBD2847804.1"/>
    </source>
</evidence>
<reference evidence="5" key="1">
    <citation type="submission" date="2020-09" db="EMBL/GenBank/DDBJ databases">
        <title>A novel bacterium of genus Paenibacillus, isolated from South China Sea.</title>
        <authorList>
            <person name="Huang H."/>
            <person name="Mo K."/>
            <person name="Hu Y."/>
        </authorList>
    </citation>
    <scope>NUCLEOTIDE SEQUENCE</scope>
    <source>
        <strain evidence="5">IB182496</strain>
    </source>
</reference>
<comment type="caution">
    <text evidence="5">The sequence shown here is derived from an EMBL/GenBank/DDBJ whole genome shotgun (WGS) entry which is preliminary data.</text>
</comment>
<dbReference type="PROSITE" id="PS01124">
    <property type="entry name" value="HTH_ARAC_FAMILY_2"/>
    <property type="match status" value="1"/>
</dbReference>
<sequence>MPSAPTPCTAWRSNCSNRFTDSGYSRPWSARLRAVSGDLRHLADGLCHYDQTAYGGERILYEDIGLEEAAYACGFRTYTHFSRLFKARFGMTPQDFRRSNEL</sequence>
<evidence type="ECO:0000259" key="4">
    <source>
        <dbReference type="PROSITE" id="PS01124"/>
    </source>
</evidence>
<keyword evidence="1" id="KW-0805">Transcription regulation</keyword>
<evidence type="ECO:0000313" key="6">
    <source>
        <dbReference type="Proteomes" id="UP000621560"/>
    </source>
</evidence>
<keyword evidence="2" id="KW-0238">DNA-binding</keyword>
<evidence type="ECO:0000256" key="3">
    <source>
        <dbReference type="ARBA" id="ARBA00023163"/>
    </source>
</evidence>
<name>A0A927BYG2_9BACL</name>
<dbReference type="GO" id="GO:0043565">
    <property type="term" value="F:sequence-specific DNA binding"/>
    <property type="evidence" value="ECO:0007669"/>
    <property type="project" value="InterPro"/>
</dbReference>
<accession>A0A927BYG2</accession>
<keyword evidence="6" id="KW-1185">Reference proteome</keyword>
<dbReference type="GO" id="GO:0003700">
    <property type="term" value="F:DNA-binding transcription factor activity"/>
    <property type="evidence" value="ECO:0007669"/>
    <property type="project" value="InterPro"/>
</dbReference>
<dbReference type="PRINTS" id="PR00032">
    <property type="entry name" value="HTHARAC"/>
</dbReference>
<dbReference type="Gene3D" id="1.10.10.60">
    <property type="entry name" value="Homeodomain-like"/>
    <property type="match status" value="1"/>
</dbReference>
<gene>
    <name evidence="5" type="ORF">IDH44_21635</name>
</gene>
<dbReference type="Pfam" id="PF12833">
    <property type="entry name" value="HTH_18"/>
    <property type="match status" value="1"/>
</dbReference>
<dbReference type="InterPro" id="IPR009057">
    <property type="entry name" value="Homeodomain-like_sf"/>
</dbReference>
<protein>
    <submittedName>
        <fullName evidence="5">AraC family transcriptional regulator</fullName>
    </submittedName>
</protein>
<dbReference type="Proteomes" id="UP000621560">
    <property type="component" value="Unassembled WGS sequence"/>
</dbReference>
<dbReference type="EMBL" id="JACXIZ010000045">
    <property type="protein sequence ID" value="MBD2847804.1"/>
    <property type="molecule type" value="Genomic_DNA"/>
</dbReference>
<dbReference type="SUPFAM" id="SSF46689">
    <property type="entry name" value="Homeodomain-like"/>
    <property type="match status" value="1"/>
</dbReference>
<organism evidence="5 6">
    <name type="scientific">Paenibacillus sabuli</name>
    <dbReference type="NCBI Taxonomy" id="2772509"/>
    <lineage>
        <taxon>Bacteria</taxon>
        <taxon>Bacillati</taxon>
        <taxon>Bacillota</taxon>
        <taxon>Bacilli</taxon>
        <taxon>Bacillales</taxon>
        <taxon>Paenibacillaceae</taxon>
        <taxon>Paenibacillus</taxon>
    </lineage>
</organism>
<feature type="domain" description="HTH araC/xylS-type" evidence="4">
    <location>
        <begin position="59"/>
        <end position="99"/>
    </location>
</feature>
<dbReference type="InterPro" id="IPR020449">
    <property type="entry name" value="Tscrpt_reg_AraC-type_HTH"/>
</dbReference>
<evidence type="ECO:0000256" key="2">
    <source>
        <dbReference type="ARBA" id="ARBA00023125"/>
    </source>
</evidence>
<keyword evidence="3" id="KW-0804">Transcription</keyword>